<dbReference type="AlphaFoldDB" id="A0A813LJB5"/>
<reference evidence="3" key="1">
    <citation type="submission" date="2021-02" db="EMBL/GenBank/DDBJ databases">
        <authorList>
            <person name="Dougan E. K."/>
            <person name="Rhodes N."/>
            <person name="Thang M."/>
            <person name="Chan C."/>
        </authorList>
    </citation>
    <scope>NUCLEOTIDE SEQUENCE</scope>
</reference>
<dbReference type="EMBL" id="CAJNNW010036544">
    <property type="protein sequence ID" value="CAE8735432.1"/>
    <property type="molecule type" value="Genomic_DNA"/>
</dbReference>
<dbReference type="InterPro" id="IPR002885">
    <property type="entry name" value="PPR_rpt"/>
</dbReference>
<dbReference type="Pfam" id="PF13812">
    <property type="entry name" value="PPR_3"/>
    <property type="match status" value="1"/>
</dbReference>
<accession>A0A813LJB5</accession>
<keyword evidence="1" id="KW-0677">Repeat</keyword>
<dbReference type="PROSITE" id="PS51375">
    <property type="entry name" value="PPR"/>
    <property type="match status" value="3"/>
</dbReference>
<dbReference type="PANTHER" id="PTHR47447">
    <property type="entry name" value="OS03G0856100 PROTEIN"/>
    <property type="match status" value="1"/>
</dbReference>
<evidence type="ECO:0000313" key="3">
    <source>
        <dbReference type="EMBL" id="CAE8735432.1"/>
    </source>
</evidence>
<evidence type="ECO:0000256" key="2">
    <source>
        <dbReference type="PROSITE-ProRule" id="PRU00708"/>
    </source>
</evidence>
<sequence length="550" mass="57686">MNAAIAACGRGLHWAKALALLRTAQVQGGKGWPRPDLVSHNSGLAACERASQWVSALGILRELLARKGGLSPNEVSWNTAVSAVARGAQWSLAFSLLGSMASSGTQPGLHAANAAIAGCQRAALWELALHTVFQELPRRWGLAPDLVSFSTAVSACSDGRQWQAALWIHRKMVQSKCHPDVAAYSAAMSACERSALWADAVAILRDMQVSGQLPNAFSYAAALSACEAASQWQVALSLLAQLGGNALTPNTACINAAASAAEYAGHWPKALWLLGQLDAAEQDAASLAISVRACARHLRWAAALQLLRATPAPSAKEMWRRNKGDSAATTACVSLAPTLLPLLLVAGACDEAGTLSALAASAELTRLVACHMTNAALQGPVLQTAAESIGVSQEAASWRRPGDVAGAASILQRYDLLSPPGRILVAVQAAGGGRATQKAQAMLECLSANFASQRMAPAAMTTKHIPSITDGPVERVTGQATLVSKEQAEYTDVDGTCRIFATMYKLIIPVYTENGKPTGKEKELECTNESFEINFSEAAPENLGDAFDVT</sequence>
<proteinExistence type="predicted"/>
<comment type="caution">
    <text evidence="3">The sequence shown here is derived from an EMBL/GenBank/DDBJ whole genome shotgun (WGS) entry which is preliminary data.</text>
</comment>
<evidence type="ECO:0000256" key="1">
    <source>
        <dbReference type="ARBA" id="ARBA00022737"/>
    </source>
</evidence>
<feature type="repeat" description="PPR" evidence="2">
    <location>
        <begin position="73"/>
        <end position="107"/>
    </location>
</feature>
<feature type="repeat" description="PPR" evidence="2">
    <location>
        <begin position="145"/>
        <end position="179"/>
    </location>
</feature>
<evidence type="ECO:0000313" key="4">
    <source>
        <dbReference type="Proteomes" id="UP000626109"/>
    </source>
</evidence>
<dbReference type="Gene3D" id="1.25.40.10">
    <property type="entry name" value="Tetratricopeptide repeat domain"/>
    <property type="match status" value="2"/>
</dbReference>
<organism evidence="3 4">
    <name type="scientific">Polarella glacialis</name>
    <name type="common">Dinoflagellate</name>
    <dbReference type="NCBI Taxonomy" id="89957"/>
    <lineage>
        <taxon>Eukaryota</taxon>
        <taxon>Sar</taxon>
        <taxon>Alveolata</taxon>
        <taxon>Dinophyceae</taxon>
        <taxon>Suessiales</taxon>
        <taxon>Suessiaceae</taxon>
        <taxon>Polarella</taxon>
    </lineage>
</organism>
<name>A0A813LJB5_POLGL</name>
<dbReference type="InterPro" id="IPR011990">
    <property type="entry name" value="TPR-like_helical_dom_sf"/>
</dbReference>
<evidence type="ECO:0008006" key="5">
    <source>
        <dbReference type="Google" id="ProtNLM"/>
    </source>
</evidence>
<dbReference type="Proteomes" id="UP000626109">
    <property type="component" value="Unassembled WGS sequence"/>
</dbReference>
<protein>
    <recommendedName>
        <fullName evidence="5">Pentatricopeptide repeat-containing protein, chloroplastic</fullName>
    </recommendedName>
</protein>
<gene>
    <name evidence="3" type="ORF">PGLA2088_LOCUS47828</name>
</gene>
<dbReference type="PANTHER" id="PTHR47447:SF17">
    <property type="entry name" value="OS12G0638900 PROTEIN"/>
    <property type="match status" value="1"/>
</dbReference>
<feature type="repeat" description="PPR" evidence="2">
    <location>
        <begin position="180"/>
        <end position="214"/>
    </location>
</feature>